<dbReference type="SMART" id="SM00998">
    <property type="entry name" value="ADSL_C"/>
    <property type="match status" value="1"/>
</dbReference>
<dbReference type="InterPro" id="IPR000362">
    <property type="entry name" value="Fumarate_lyase_fam"/>
</dbReference>
<feature type="domain" description="Adenylosuccinate lyase C-terminal" evidence="4">
    <location>
        <begin position="360"/>
        <end position="439"/>
    </location>
</feature>
<dbReference type="PANTHER" id="PTHR43172:SF2">
    <property type="entry name" value="ADENYLOSUCCINATE LYASE C-TERMINAL DOMAIN-CONTAINING PROTEIN"/>
    <property type="match status" value="1"/>
</dbReference>
<dbReference type="InterPro" id="IPR019468">
    <property type="entry name" value="AdenyloSucc_lyase_C"/>
</dbReference>
<protein>
    <recommendedName>
        <fullName evidence="2">3-carboxy-cis,cis-muconate cycloisomerase</fullName>
        <ecNumber evidence="2">5.5.1.2</ecNumber>
    </recommendedName>
</protein>
<evidence type="ECO:0000313" key="6">
    <source>
        <dbReference type="Proteomes" id="UP001320898"/>
    </source>
</evidence>
<dbReference type="Gene3D" id="1.20.200.10">
    <property type="entry name" value="Fumarase/aspartase (Central domain)"/>
    <property type="match status" value="1"/>
</dbReference>
<feature type="region of interest" description="Disordered" evidence="3">
    <location>
        <begin position="263"/>
        <end position="282"/>
    </location>
</feature>
<gene>
    <name evidence="5" type="primary">pcaB</name>
    <name evidence="5" type="ORF">MUB46_13440</name>
</gene>
<dbReference type="PRINTS" id="PR00145">
    <property type="entry name" value="ARGSUCLYASE"/>
</dbReference>
<keyword evidence="6" id="KW-1185">Reference proteome</keyword>
<sequence length="447" mass="46816">MRSDLLSPLFASAEMQTVLSDRERVRAMLAFEAALAASEADAGLIPADAAAAITAACASFEPDMAAIGDATRRAGNPAIPFVKALTAHCAEPGRGCVHWGATSQDVIDTANALMFREAMALIDRETLALGDALAAQAEAHRSTVMPGRTLLQPALPITFGFKVAGWLDMVMRCRAALKTAAEQGLVLQFGGAVGTLAAIGSKATTVRQELGRRLDLPVPDIAWHTARDRGARIGAELAILTEALAKIAGDIALLMQAEVGEAAEPAGSGRGGSSTMPQKRNPVAAPAVRANAMRASGLASALLSAMPQEHERGAGGWHAEWTILPDLFEIAAGALGHVTETIADLEVRPQRMRANLDIGNGTLMSEALMMALAPTLGRQEAHHVVEAAARRAIAENRPLADICRETDEIVDGLGLEGIATALDPSTYLGIAEATVDTVVSRWKTIRN</sequence>
<dbReference type="RefSeq" id="WP_261616436.1">
    <property type="nucleotide sequence ID" value="NZ_JALIDZ010000005.1"/>
</dbReference>
<comment type="caution">
    <text evidence="5">The sequence shown here is derived from an EMBL/GenBank/DDBJ whole genome shotgun (WGS) entry which is preliminary data.</text>
</comment>
<dbReference type="Proteomes" id="UP001320898">
    <property type="component" value="Unassembled WGS sequence"/>
</dbReference>
<dbReference type="InterPro" id="IPR022761">
    <property type="entry name" value="Fumarate_lyase_N"/>
</dbReference>
<evidence type="ECO:0000313" key="5">
    <source>
        <dbReference type="EMBL" id="MCT8972865.1"/>
    </source>
</evidence>
<proteinExistence type="inferred from homology"/>
<dbReference type="PANTHER" id="PTHR43172">
    <property type="entry name" value="ADENYLOSUCCINATE LYASE"/>
    <property type="match status" value="1"/>
</dbReference>
<dbReference type="EMBL" id="JALIDZ010000005">
    <property type="protein sequence ID" value="MCT8972865.1"/>
    <property type="molecule type" value="Genomic_DNA"/>
</dbReference>
<dbReference type="CDD" id="cd01597">
    <property type="entry name" value="pCLME"/>
    <property type="match status" value="1"/>
</dbReference>
<dbReference type="Pfam" id="PF10397">
    <property type="entry name" value="ADSL_C"/>
    <property type="match status" value="1"/>
</dbReference>
<evidence type="ECO:0000259" key="4">
    <source>
        <dbReference type="SMART" id="SM00998"/>
    </source>
</evidence>
<dbReference type="GO" id="GO:0016829">
    <property type="term" value="F:lyase activity"/>
    <property type="evidence" value="ECO:0007669"/>
    <property type="project" value="UniProtKB-ARBA"/>
</dbReference>
<dbReference type="AlphaFoldDB" id="A0AAW5R0L4"/>
<dbReference type="InterPro" id="IPR008948">
    <property type="entry name" value="L-Aspartase-like"/>
</dbReference>
<dbReference type="Gene3D" id="1.10.40.30">
    <property type="entry name" value="Fumarase/aspartase (C-terminal domain)"/>
    <property type="match status" value="1"/>
</dbReference>
<dbReference type="EC" id="5.5.1.2" evidence="2"/>
<evidence type="ECO:0000256" key="1">
    <source>
        <dbReference type="ARBA" id="ARBA00034772"/>
    </source>
</evidence>
<dbReference type="InterPro" id="IPR020557">
    <property type="entry name" value="Fumarate_lyase_CS"/>
</dbReference>
<dbReference type="PRINTS" id="PR00149">
    <property type="entry name" value="FUMRATELYASE"/>
</dbReference>
<evidence type="ECO:0000256" key="3">
    <source>
        <dbReference type="SAM" id="MobiDB-lite"/>
    </source>
</evidence>
<comment type="similarity">
    <text evidence="1">Belongs to the class-II fumarase/aspartase family.</text>
</comment>
<keyword evidence="5" id="KW-0413">Isomerase</keyword>
<dbReference type="GO" id="GO:0047472">
    <property type="term" value="F:3-carboxy-cis,cis-muconate cycloisomerase activity"/>
    <property type="evidence" value="ECO:0007669"/>
    <property type="project" value="UniProtKB-UniRule"/>
</dbReference>
<dbReference type="PROSITE" id="PS00163">
    <property type="entry name" value="FUMARATE_LYASES"/>
    <property type="match status" value="1"/>
</dbReference>
<organism evidence="5 6">
    <name type="scientific">Microbaculum marinisediminis</name>
    <dbReference type="NCBI Taxonomy" id="2931392"/>
    <lineage>
        <taxon>Bacteria</taxon>
        <taxon>Pseudomonadati</taxon>
        <taxon>Pseudomonadota</taxon>
        <taxon>Alphaproteobacteria</taxon>
        <taxon>Hyphomicrobiales</taxon>
        <taxon>Tepidamorphaceae</taxon>
        <taxon>Microbaculum</taxon>
    </lineage>
</organism>
<dbReference type="GO" id="GO:0019619">
    <property type="term" value="P:3,4-dihydroxybenzoate catabolic process"/>
    <property type="evidence" value="ECO:0007669"/>
    <property type="project" value="InterPro"/>
</dbReference>
<dbReference type="SUPFAM" id="SSF48557">
    <property type="entry name" value="L-aspartase-like"/>
    <property type="match status" value="1"/>
</dbReference>
<reference evidence="5 6" key="1">
    <citation type="submission" date="2022-04" db="EMBL/GenBank/DDBJ databases">
        <authorList>
            <person name="Ye Y.-Q."/>
            <person name="Du Z.-J."/>
        </authorList>
    </citation>
    <scope>NUCLEOTIDE SEQUENCE [LARGE SCALE GENOMIC DNA]</scope>
    <source>
        <strain evidence="5 6">A6E488</strain>
    </source>
</reference>
<dbReference type="NCBIfam" id="TIGR02426">
    <property type="entry name" value="protocat_pcaB"/>
    <property type="match status" value="1"/>
</dbReference>
<dbReference type="Pfam" id="PF00206">
    <property type="entry name" value="Lyase_1"/>
    <property type="match status" value="1"/>
</dbReference>
<name>A0AAW5R0L4_9HYPH</name>
<evidence type="ECO:0000256" key="2">
    <source>
        <dbReference type="NCBIfam" id="TIGR02426"/>
    </source>
</evidence>
<accession>A0AAW5R0L4</accession>
<dbReference type="InterPro" id="IPR012789">
    <property type="entry name" value="Protocat_PcaB-like"/>
</dbReference>